<feature type="signal peptide" evidence="1">
    <location>
        <begin position="1"/>
        <end position="20"/>
    </location>
</feature>
<gene>
    <name evidence="2" type="ORF">HHL09_18375</name>
</gene>
<feature type="chain" id="PRO_5033039489" evidence="1">
    <location>
        <begin position="21"/>
        <end position="535"/>
    </location>
</feature>
<dbReference type="RefSeq" id="WP_169456087.1">
    <property type="nucleotide sequence ID" value="NZ_CP051774.1"/>
</dbReference>
<dbReference type="SUPFAM" id="SSF51445">
    <property type="entry name" value="(Trans)glycosidases"/>
    <property type="match status" value="1"/>
</dbReference>
<keyword evidence="3" id="KW-1185">Reference proteome</keyword>
<keyword evidence="1" id="KW-0732">Signal</keyword>
<dbReference type="InterPro" id="IPR017853">
    <property type="entry name" value="GH"/>
</dbReference>
<proteinExistence type="predicted"/>
<protein>
    <submittedName>
        <fullName evidence="2">Uncharacterized protein</fullName>
    </submittedName>
</protein>
<dbReference type="Gene3D" id="2.60.120.260">
    <property type="entry name" value="Galactose-binding domain-like"/>
    <property type="match status" value="1"/>
</dbReference>
<dbReference type="AlphaFoldDB" id="A0A858RM31"/>
<organism evidence="2 3">
    <name type="scientific">Luteolibacter luteus</name>
    <dbReference type="NCBI Taxonomy" id="2728835"/>
    <lineage>
        <taxon>Bacteria</taxon>
        <taxon>Pseudomonadati</taxon>
        <taxon>Verrucomicrobiota</taxon>
        <taxon>Verrucomicrobiia</taxon>
        <taxon>Verrucomicrobiales</taxon>
        <taxon>Verrucomicrobiaceae</taxon>
        <taxon>Luteolibacter</taxon>
    </lineage>
</organism>
<dbReference type="Gene3D" id="3.20.20.80">
    <property type="entry name" value="Glycosidases"/>
    <property type="match status" value="1"/>
</dbReference>
<sequence length="535" mass="59099">MKSFLPFLCCGLSLSALAGAAGKERWVYLPANFQVDAEADRVIGLLERAAKVGYTHALVTDSKFSRLETVMPSYGPNVARVKEAADRLKMEVIPCVYPVGYSNDLLFHNPNLAEGIPVKDALFVVSGGEAKVQADPAVSLPGGAMEDRSGWDFIDESIVAKDGYLISGPTDSNARISKRVKVAPWRQYRLSVKIKTQGYSGSPPEIKALAGEKSLQWTNLKTEATQDWIRQDVTFNSLGNSDVGIYFGVWGGHQGTLMWDEAFIEEAGPVNLLRRPGTPLVIRKDGGAVLKEGSDYEPVTDPLMGTKPWSGEYTAWHEAPGIRVPRLKDGEKLRVSYYHTAVIHDGQVSGCVEEPEFQKLLRAQAKQVAELWTAPGHFMSHDEWRVLGWDRACGKGRTPGQIAAANARMCTSNLKELAPGKRILVWSDMFDPHHNAVKEYYLVNGSLEGSWEGLASEVEVMNWNFGKRSESLAFFSKRGHSQLIAGYYDDAIANVGAWLDAAKDTEKVKGFMYTTWRNDYSKLEEVAGILADKGW</sequence>
<accession>A0A858RM31</accession>
<dbReference type="EMBL" id="CP051774">
    <property type="protein sequence ID" value="QJE97661.1"/>
    <property type="molecule type" value="Genomic_DNA"/>
</dbReference>
<evidence type="ECO:0000313" key="3">
    <source>
        <dbReference type="Proteomes" id="UP000501812"/>
    </source>
</evidence>
<evidence type="ECO:0000313" key="2">
    <source>
        <dbReference type="EMBL" id="QJE97661.1"/>
    </source>
</evidence>
<dbReference type="KEGG" id="luo:HHL09_18375"/>
<name>A0A858RM31_9BACT</name>
<dbReference type="Proteomes" id="UP000501812">
    <property type="component" value="Chromosome"/>
</dbReference>
<evidence type="ECO:0000256" key="1">
    <source>
        <dbReference type="SAM" id="SignalP"/>
    </source>
</evidence>
<reference evidence="2 3" key="1">
    <citation type="submission" date="2020-04" db="EMBL/GenBank/DDBJ databases">
        <title>Luteolibacter sp. G-1-1-1 isolated from soil.</title>
        <authorList>
            <person name="Dahal R.H."/>
        </authorList>
    </citation>
    <scope>NUCLEOTIDE SEQUENCE [LARGE SCALE GENOMIC DNA]</scope>
    <source>
        <strain evidence="2 3">G-1-1-1</strain>
    </source>
</reference>